<accession>A0AAE0J6W0</accession>
<organism evidence="1 2">
    <name type="scientific">Neurospora tetraspora</name>
    <dbReference type="NCBI Taxonomy" id="94610"/>
    <lineage>
        <taxon>Eukaryota</taxon>
        <taxon>Fungi</taxon>
        <taxon>Dikarya</taxon>
        <taxon>Ascomycota</taxon>
        <taxon>Pezizomycotina</taxon>
        <taxon>Sordariomycetes</taxon>
        <taxon>Sordariomycetidae</taxon>
        <taxon>Sordariales</taxon>
        <taxon>Sordariaceae</taxon>
        <taxon>Neurospora</taxon>
    </lineage>
</organism>
<reference evidence="1" key="1">
    <citation type="journal article" date="2023" name="Mol. Phylogenet. Evol.">
        <title>Genome-scale phylogeny and comparative genomics of the fungal order Sordariales.</title>
        <authorList>
            <person name="Hensen N."/>
            <person name="Bonometti L."/>
            <person name="Westerberg I."/>
            <person name="Brannstrom I.O."/>
            <person name="Guillou S."/>
            <person name="Cros-Aarteil S."/>
            <person name="Calhoun S."/>
            <person name="Haridas S."/>
            <person name="Kuo A."/>
            <person name="Mondo S."/>
            <person name="Pangilinan J."/>
            <person name="Riley R."/>
            <person name="LaButti K."/>
            <person name="Andreopoulos B."/>
            <person name="Lipzen A."/>
            <person name="Chen C."/>
            <person name="Yan M."/>
            <person name="Daum C."/>
            <person name="Ng V."/>
            <person name="Clum A."/>
            <person name="Steindorff A."/>
            <person name="Ohm R.A."/>
            <person name="Martin F."/>
            <person name="Silar P."/>
            <person name="Natvig D.O."/>
            <person name="Lalanne C."/>
            <person name="Gautier V."/>
            <person name="Ament-Velasquez S.L."/>
            <person name="Kruys A."/>
            <person name="Hutchinson M.I."/>
            <person name="Powell A.J."/>
            <person name="Barry K."/>
            <person name="Miller A.N."/>
            <person name="Grigoriev I.V."/>
            <person name="Debuchy R."/>
            <person name="Gladieux P."/>
            <person name="Hiltunen Thoren M."/>
            <person name="Johannesson H."/>
        </authorList>
    </citation>
    <scope>NUCLEOTIDE SEQUENCE</scope>
    <source>
        <strain evidence="1">CBS 560.94</strain>
    </source>
</reference>
<dbReference type="EMBL" id="JAUEPP010000008">
    <property type="protein sequence ID" value="KAK3338023.1"/>
    <property type="molecule type" value="Genomic_DNA"/>
</dbReference>
<name>A0AAE0J6W0_9PEZI</name>
<dbReference type="AlphaFoldDB" id="A0AAE0J6W0"/>
<dbReference type="GeneID" id="87862933"/>
<dbReference type="RefSeq" id="XP_062677474.1">
    <property type="nucleotide sequence ID" value="XM_062825779.1"/>
</dbReference>
<sequence>MRGQLSLDVYECTRVLLPLSMVTVPVSYRHCTPFTETKSHHHAWLDSGSESEEILKSQRLSDTAAEDNLSQNHVLRSTFGHQFAPCAVLECRGDTRCTSASKFSRDFKEAPEGVQDASDIGCLPVRRDMFNLVITATCHWFSNCTIGSKQEVFGGQVKSRTILTSRQLGRRHVVAGNPNSNPPLASGLVVLVGARYCRRMRG</sequence>
<dbReference type="Proteomes" id="UP001278500">
    <property type="component" value="Unassembled WGS sequence"/>
</dbReference>
<proteinExistence type="predicted"/>
<protein>
    <submittedName>
        <fullName evidence="1">Uncharacterized protein</fullName>
    </submittedName>
</protein>
<evidence type="ECO:0000313" key="1">
    <source>
        <dbReference type="EMBL" id="KAK3338023.1"/>
    </source>
</evidence>
<reference evidence="1" key="2">
    <citation type="submission" date="2023-06" db="EMBL/GenBank/DDBJ databases">
        <authorList>
            <consortium name="Lawrence Berkeley National Laboratory"/>
            <person name="Haridas S."/>
            <person name="Hensen N."/>
            <person name="Bonometti L."/>
            <person name="Westerberg I."/>
            <person name="Brannstrom I.O."/>
            <person name="Guillou S."/>
            <person name="Cros-Aarteil S."/>
            <person name="Calhoun S."/>
            <person name="Kuo A."/>
            <person name="Mondo S."/>
            <person name="Pangilinan J."/>
            <person name="Riley R."/>
            <person name="Labutti K."/>
            <person name="Andreopoulos B."/>
            <person name="Lipzen A."/>
            <person name="Chen C."/>
            <person name="Yanf M."/>
            <person name="Daum C."/>
            <person name="Ng V."/>
            <person name="Clum A."/>
            <person name="Steindorff A."/>
            <person name="Ohm R."/>
            <person name="Martin F."/>
            <person name="Silar P."/>
            <person name="Natvig D."/>
            <person name="Lalanne C."/>
            <person name="Gautier V."/>
            <person name="Ament-Velasquez S.L."/>
            <person name="Kruys A."/>
            <person name="Hutchinson M.I."/>
            <person name="Powell A.J."/>
            <person name="Barry K."/>
            <person name="Miller A.N."/>
            <person name="Grigoriev I.V."/>
            <person name="Debuchy R."/>
            <person name="Gladieux P."/>
            <person name="Thoren M.H."/>
            <person name="Johannesson H."/>
        </authorList>
    </citation>
    <scope>NUCLEOTIDE SEQUENCE</scope>
    <source>
        <strain evidence="1">CBS 560.94</strain>
    </source>
</reference>
<gene>
    <name evidence="1" type="ORF">B0H65DRAFT_445954</name>
</gene>
<evidence type="ECO:0000313" key="2">
    <source>
        <dbReference type="Proteomes" id="UP001278500"/>
    </source>
</evidence>
<keyword evidence="2" id="KW-1185">Reference proteome</keyword>
<comment type="caution">
    <text evidence="1">The sequence shown here is derived from an EMBL/GenBank/DDBJ whole genome shotgun (WGS) entry which is preliminary data.</text>
</comment>